<dbReference type="AlphaFoldDB" id="A0A1G9NGT3"/>
<accession>A0A1G9NGT3</accession>
<sequence>MAVPPDVGHEVEVLLHAGPFHAALRAAIERSGLTLERLRDRLDRRGIHVSLSTLSYWRLGRSRPERADSLRAVQAIETILGLPRHSLEALLGPPRPRGRWVTEQRQPRRYGRMLEPAQSLAEIVEALVGPSDSDLRLWSQDDAATVDRHGALRSVHTRQVLRAVAGHPDRYLAVYCADDGTPPEALGAEAVRNCRLGRVRRHPGAPVIAAELLFDHTLRAGQTHLLEYRFTIAETDAVANDYRRAFRYPVGAYVMSVQFTEPRLPVGCYTLAQVGVDAALVRGDELALSPGRVLHMAAKDVQPGVLGIGWDWS</sequence>
<gene>
    <name evidence="1" type="ORF">SAMN04488074_11425</name>
</gene>
<dbReference type="RefSeq" id="WP_218130972.1">
    <property type="nucleotide sequence ID" value="NZ_FNET01000014.1"/>
</dbReference>
<reference evidence="2" key="1">
    <citation type="submission" date="2016-10" db="EMBL/GenBank/DDBJ databases">
        <authorList>
            <person name="Varghese N."/>
            <person name="Submissions S."/>
        </authorList>
    </citation>
    <scope>NUCLEOTIDE SEQUENCE [LARGE SCALE GENOMIC DNA]</scope>
    <source>
        <strain evidence="2">DSM 44796</strain>
    </source>
</reference>
<proteinExistence type="predicted"/>
<evidence type="ECO:0000313" key="1">
    <source>
        <dbReference type="EMBL" id="SDL85772.1"/>
    </source>
</evidence>
<name>A0A1G9NGT3_9PSEU</name>
<dbReference type="Proteomes" id="UP000199682">
    <property type="component" value="Unassembled WGS sequence"/>
</dbReference>
<dbReference type="EMBL" id="FNET01000014">
    <property type="protein sequence ID" value="SDL85772.1"/>
    <property type="molecule type" value="Genomic_DNA"/>
</dbReference>
<organism evidence="1 2">
    <name type="scientific">Lentzea albidocapillata subsp. violacea</name>
    <dbReference type="NCBI Taxonomy" id="128104"/>
    <lineage>
        <taxon>Bacteria</taxon>
        <taxon>Bacillati</taxon>
        <taxon>Actinomycetota</taxon>
        <taxon>Actinomycetes</taxon>
        <taxon>Pseudonocardiales</taxon>
        <taxon>Pseudonocardiaceae</taxon>
        <taxon>Lentzea</taxon>
    </lineage>
</organism>
<evidence type="ECO:0000313" key="2">
    <source>
        <dbReference type="Proteomes" id="UP000199682"/>
    </source>
</evidence>
<protein>
    <submittedName>
        <fullName evidence="1">Uncharacterized protein</fullName>
    </submittedName>
</protein>